<dbReference type="Pfam" id="PF08327">
    <property type="entry name" value="AHSA1"/>
    <property type="match status" value="1"/>
</dbReference>
<dbReference type="CDD" id="cd07814">
    <property type="entry name" value="SRPBCC_CalC_Aha1-like"/>
    <property type="match status" value="1"/>
</dbReference>
<name>A0A0S8GN37_UNCW3</name>
<reference evidence="3 4" key="1">
    <citation type="journal article" date="2015" name="Microbiome">
        <title>Genomic resolution of linkages in carbon, nitrogen, and sulfur cycling among widespread estuary sediment bacteria.</title>
        <authorList>
            <person name="Baker B.J."/>
            <person name="Lazar C.S."/>
            <person name="Teske A.P."/>
            <person name="Dick G.J."/>
        </authorList>
    </citation>
    <scope>NUCLEOTIDE SEQUENCE [LARGE SCALE GENOMIC DNA]</scope>
    <source>
        <strain evidence="3">SM23_60</strain>
    </source>
</reference>
<evidence type="ECO:0000256" key="1">
    <source>
        <dbReference type="ARBA" id="ARBA00006817"/>
    </source>
</evidence>
<evidence type="ECO:0000259" key="2">
    <source>
        <dbReference type="Pfam" id="PF08327"/>
    </source>
</evidence>
<dbReference type="Proteomes" id="UP000051096">
    <property type="component" value="Unassembled WGS sequence"/>
</dbReference>
<gene>
    <name evidence="3" type="ORF">AMJ87_00690</name>
</gene>
<dbReference type="InterPro" id="IPR023393">
    <property type="entry name" value="START-like_dom_sf"/>
</dbReference>
<organism evidence="3 4">
    <name type="scientific">candidate division WOR_3 bacterium SM23_60</name>
    <dbReference type="NCBI Taxonomy" id="1703780"/>
    <lineage>
        <taxon>Bacteria</taxon>
        <taxon>Bacteria division WOR-3</taxon>
    </lineage>
</organism>
<dbReference type="InterPro" id="IPR013538">
    <property type="entry name" value="ASHA1/2-like_C"/>
</dbReference>
<evidence type="ECO:0000313" key="3">
    <source>
        <dbReference type="EMBL" id="KPK73780.1"/>
    </source>
</evidence>
<sequence>MFTLNEHLQVWLAEIADVEPKMGGKYELFWDPNDRDNNSTIGCKITAIEKHKFLAFEWKGPKQYKHFMNVANPLTHVIVFFLPCDGSVAGPCTEVHLIHSGWGDSAEWEEARLWFEKAWDLAFDRLREYVGHR</sequence>
<evidence type="ECO:0000313" key="4">
    <source>
        <dbReference type="Proteomes" id="UP000051096"/>
    </source>
</evidence>
<feature type="domain" description="Activator of Hsp90 ATPase homologue 1/2-like C-terminal" evidence="2">
    <location>
        <begin position="1"/>
        <end position="131"/>
    </location>
</feature>
<protein>
    <recommendedName>
        <fullName evidence="2">Activator of Hsp90 ATPase homologue 1/2-like C-terminal domain-containing protein</fullName>
    </recommendedName>
</protein>
<comment type="caution">
    <text evidence="3">The sequence shown here is derived from an EMBL/GenBank/DDBJ whole genome shotgun (WGS) entry which is preliminary data.</text>
</comment>
<accession>A0A0S8GN37</accession>
<dbReference type="Gene3D" id="3.30.530.20">
    <property type="match status" value="1"/>
</dbReference>
<dbReference type="EMBL" id="LJUO01000003">
    <property type="protein sequence ID" value="KPK73780.1"/>
    <property type="molecule type" value="Genomic_DNA"/>
</dbReference>
<proteinExistence type="inferred from homology"/>
<dbReference type="AlphaFoldDB" id="A0A0S8GN37"/>
<dbReference type="SUPFAM" id="SSF55961">
    <property type="entry name" value="Bet v1-like"/>
    <property type="match status" value="1"/>
</dbReference>
<comment type="similarity">
    <text evidence="1">Belongs to the AHA1 family.</text>
</comment>